<keyword evidence="4 7" id="KW-0812">Transmembrane</keyword>
<name>F8E689_FLESM</name>
<evidence type="ECO:0000256" key="3">
    <source>
        <dbReference type="ARBA" id="ARBA00022475"/>
    </source>
</evidence>
<gene>
    <name evidence="8" type="ordered locus">Flexsi_2235</name>
</gene>
<dbReference type="STRING" id="717231.Flexsi_2235"/>
<evidence type="ECO:0000256" key="7">
    <source>
        <dbReference type="SAM" id="Phobius"/>
    </source>
</evidence>
<sequence>MKFILTFIALLIFWFMLSGHFTVIIVTSAVIYSLIAAYFTYNYFLEEISITGIKRIFKFIAYLPWLFWEIVMANLQVAYIVLSPKMPISPELVETETNLKTDYGKTALGNSITLTPGTVTIEIEDSKILVHAITKEHAQDIRNKDIEKKILRIEA</sequence>
<dbReference type="GO" id="GO:0008324">
    <property type="term" value="F:monoatomic cation transmembrane transporter activity"/>
    <property type="evidence" value="ECO:0007669"/>
    <property type="project" value="InterPro"/>
</dbReference>
<feature type="transmembrane region" description="Helical" evidence="7">
    <location>
        <begin position="7"/>
        <end position="39"/>
    </location>
</feature>
<dbReference type="EMBL" id="CP002858">
    <property type="protein sequence ID" value="AEI15856.1"/>
    <property type="molecule type" value="Genomic_DNA"/>
</dbReference>
<dbReference type="PANTHER" id="PTHR34584">
    <property type="entry name" value="NA(+)/H(+) ANTIPORTER SUBUNIT E1"/>
    <property type="match status" value="1"/>
</dbReference>
<proteinExistence type="inferred from homology"/>
<dbReference type="Pfam" id="PF01899">
    <property type="entry name" value="MNHE"/>
    <property type="match status" value="1"/>
</dbReference>
<dbReference type="RefSeq" id="WP_013887300.1">
    <property type="nucleotide sequence ID" value="NC_015672.1"/>
</dbReference>
<dbReference type="eggNOG" id="COG1863">
    <property type="taxonomic scope" value="Bacteria"/>
</dbReference>
<keyword evidence="3" id="KW-1003">Cell membrane</keyword>
<dbReference type="GO" id="GO:0005886">
    <property type="term" value="C:plasma membrane"/>
    <property type="evidence" value="ECO:0007669"/>
    <property type="project" value="UniProtKB-SubCell"/>
</dbReference>
<dbReference type="PANTHER" id="PTHR34584:SF1">
    <property type="entry name" value="NA(+)_H(+) ANTIPORTER SUBUNIT E1"/>
    <property type="match status" value="1"/>
</dbReference>
<dbReference type="InterPro" id="IPR002758">
    <property type="entry name" value="Cation_antiport_E"/>
</dbReference>
<keyword evidence="9" id="KW-1185">Reference proteome</keyword>
<reference evidence="9" key="2">
    <citation type="submission" date="2011-06" db="EMBL/GenBank/DDBJ databases">
        <title>The complete genome of Flexistipes sinusarabici DSM 4947.</title>
        <authorList>
            <person name="Lucas S."/>
            <person name="Han J."/>
            <person name="Lapidus A."/>
            <person name="Bruce D."/>
            <person name="Goodwin L."/>
            <person name="Pitluck S."/>
            <person name="Peters L."/>
            <person name="Kyrpides N."/>
            <person name="Mavromatis K."/>
            <person name="Ivanova N."/>
            <person name="Mikhailova N."/>
            <person name="Chertkov O."/>
            <person name="Detter J.C."/>
            <person name="Tapia R."/>
            <person name="Han C."/>
            <person name="Land M."/>
            <person name="Hauser L."/>
            <person name="Markowitz V."/>
            <person name="Cheng J.-F."/>
            <person name="Hugenholtz P."/>
            <person name="Woyke T."/>
            <person name="Wu D."/>
            <person name="Spring S."/>
            <person name="Schroeder M."/>
            <person name="Brambilla E."/>
            <person name="Klenk H.-P."/>
            <person name="Eisen J.A."/>
        </authorList>
    </citation>
    <scope>NUCLEOTIDE SEQUENCE [LARGE SCALE GENOMIC DNA]</scope>
    <source>
        <strain evidence="9">DSM 4947 / MAS 10</strain>
    </source>
</reference>
<evidence type="ECO:0000256" key="6">
    <source>
        <dbReference type="ARBA" id="ARBA00023136"/>
    </source>
</evidence>
<keyword evidence="5 7" id="KW-1133">Transmembrane helix</keyword>
<evidence type="ECO:0000256" key="5">
    <source>
        <dbReference type="ARBA" id="ARBA00022989"/>
    </source>
</evidence>
<evidence type="ECO:0000313" key="8">
    <source>
        <dbReference type="EMBL" id="AEI15856.1"/>
    </source>
</evidence>
<organism evidence="8 9">
    <name type="scientific">Flexistipes sinusarabici (strain ATCC 49648 / DSM 4947 / MAS 10)</name>
    <dbReference type="NCBI Taxonomy" id="717231"/>
    <lineage>
        <taxon>Bacteria</taxon>
        <taxon>Pseudomonadati</taxon>
        <taxon>Deferribacterota</taxon>
        <taxon>Deferribacteres</taxon>
        <taxon>Deferribacterales</taxon>
        <taxon>Flexistipitaceae</taxon>
        <taxon>Flexistipes</taxon>
    </lineage>
</organism>
<comment type="similarity">
    <text evidence="2">Belongs to the CPA3 antiporters (TC 2.A.63) subunit E family.</text>
</comment>
<feature type="transmembrane region" description="Helical" evidence="7">
    <location>
        <begin position="59"/>
        <end position="82"/>
    </location>
</feature>
<dbReference type="KEGG" id="fsi:Flexsi_2235"/>
<dbReference type="AlphaFoldDB" id="F8E689"/>
<evidence type="ECO:0000256" key="1">
    <source>
        <dbReference type="ARBA" id="ARBA00004651"/>
    </source>
</evidence>
<reference evidence="8 9" key="1">
    <citation type="journal article" date="2011" name="Stand. Genomic Sci.">
        <title>Genome sequence of the moderately thermophilic halophile Flexistipes sinusarabici strain (MAS10).</title>
        <authorList>
            <person name="Lapidus A."/>
            <person name="Chertkov O."/>
            <person name="Nolan M."/>
            <person name="Lucas S."/>
            <person name="Hammon N."/>
            <person name="Deshpande S."/>
            <person name="Cheng J.F."/>
            <person name="Tapia R."/>
            <person name="Han C."/>
            <person name="Goodwin L."/>
            <person name="Pitluck S."/>
            <person name="Liolios K."/>
            <person name="Pagani I."/>
            <person name="Ivanova N."/>
            <person name="Huntemann M."/>
            <person name="Mavromatis K."/>
            <person name="Mikhailova N."/>
            <person name="Pati A."/>
            <person name="Chen A."/>
            <person name="Palaniappan K."/>
            <person name="Land M."/>
            <person name="Hauser L."/>
            <person name="Brambilla E.M."/>
            <person name="Rohde M."/>
            <person name="Abt B."/>
            <person name="Spring S."/>
            <person name="Goker M."/>
            <person name="Bristow J."/>
            <person name="Eisen J.A."/>
            <person name="Markowitz V."/>
            <person name="Hugenholtz P."/>
            <person name="Kyrpides N.C."/>
            <person name="Klenk H.P."/>
            <person name="Woyke T."/>
        </authorList>
    </citation>
    <scope>NUCLEOTIDE SEQUENCE [LARGE SCALE GENOMIC DNA]</scope>
    <source>
        <strain evidence="9">DSM 4947 / MAS 10</strain>
    </source>
</reference>
<dbReference type="OrthoDB" id="9800498at2"/>
<dbReference type="Proteomes" id="UP000006621">
    <property type="component" value="Chromosome"/>
</dbReference>
<accession>F8E689</accession>
<dbReference type="PIRSF" id="PIRSF019239">
    <property type="entry name" value="MrpE"/>
    <property type="match status" value="1"/>
</dbReference>
<evidence type="ECO:0000313" key="9">
    <source>
        <dbReference type="Proteomes" id="UP000006621"/>
    </source>
</evidence>
<protein>
    <submittedName>
        <fullName evidence="8">Cation antiporter</fullName>
    </submittedName>
</protein>
<evidence type="ECO:0000256" key="2">
    <source>
        <dbReference type="ARBA" id="ARBA00006228"/>
    </source>
</evidence>
<dbReference type="HOGENOM" id="CLU_086615_2_0_0"/>
<keyword evidence="6 7" id="KW-0472">Membrane</keyword>
<comment type="subcellular location">
    <subcellularLocation>
        <location evidence="1">Cell membrane</location>
        <topology evidence="1">Multi-pass membrane protein</topology>
    </subcellularLocation>
</comment>
<evidence type="ECO:0000256" key="4">
    <source>
        <dbReference type="ARBA" id="ARBA00022692"/>
    </source>
</evidence>